<evidence type="ECO:0000256" key="2">
    <source>
        <dbReference type="SAM" id="Phobius"/>
    </source>
</evidence>
<keyword evidence="4" id="KW-1185">Reference proteome</keyword>
<reference evidence="3" key="1">
    <citation type="submission" date="2019-12" db="EMBL/GenBank/DDBJ databases">
        <title>High-Quality draft genome sequences of three cyanobacteria isolated from the limestone walls of the Old Cathedral of Coimbra.</title>
        <authorList>
            <person name="Tiago I."/>
            <person name="Soares F."/>
            <person name="Portugal A."/>
        </authorList>
    </citation>
    <scope>NUCLEOTIDE SEQUENCE [LARGE SCALE GENOMIC DNA]</scope>
    <source>
        <strain evidence="3">C</strain>
    </source>
</reference>
<evidence type="ECO:0000313" key="3">
    <source>
        <dbReference type="EMBL" id="NCJ05386.1"/>
    </source>
</evidence>
<comment type="caution">
    <text evidence="3">The sequence shown here is derived from an EMBL/GenBank/DDBJ whole genome shotgun (WGS) entry which is preliminary data.</text>
</comment>
<keyword evidence="2" id="KW-0812">Transmembrane</keyword>
<dbReference type="AlphaFoldDB" id="A0A8K1ZWG5"/>
<organism evidence="3 4">
    <name type="scientific">Petrachloros mirabilis ULC683</name>
    <dbReference type="NCBI Taxonomy" id="2781853"/>
    <lineage>
        <taxon>Bacteria</taxon>
        <taxon>Bacillati</taxon>
        <taxon>Cyanobacteriota</taxon>
        <taxon>Cyanophyceae</taxon>
        <taxon>Synechococcales</taxon>
        <taxon>Petrachlorosaceae</taxon>
        <taxon>Petrachloros</taxon>
        <taxon>Petrachloros mirabilis</taxon>
    </lineage>
</organism>
<gene>
    <name evidence="3" type="ORF">GS597_02420</name>
</gene>
<keyword evidence="1" id="KW-0175">Coiled coil</keyword>
<feature type="coiled-coil region" evidence="1">
    <location>
        <begin position="69"/>
        <end position="97"/>
    </location>
</feature>
<proteinExistence type="predicted"/>
<name>A0A8K1ZWG5_9CYAN</name>
<keyword evidence="2" id="KW-1133">Transmembrane helix</keyword>
<feature type="transmembrane region" description="Helical" evidence="2">
    <location>
        <begin position="46"/>
        <end position="64"/>
    </location>
</feature>
<accession>A0A8K1ZWG5</accession>
<keyword evidence="2" id="KW-0472">Membrane</keyword>
<protein>
    <submittedName>
        <fullName evidence="3">Uncharacterized protein</fullName>
    </submittedName>
</protein>
<dbReference type="Proteomes" id="UP000607397">
    <property type="component" value="Unassembled WGS sequence"/>
</dbReference>
<dbReference type="RefSeq" id="WP_238717891.1">
    <property type="nucleotide sequence ID" value="NZ_WVIC01000003.1"/>
</dbReference>
<evidence type="ECO:0000313" key="4">
    <source>
        <dbReference type="Proteomes" id="UP000607397"/>
    </source>
</evidence>
<dbReference type="EMBL" id="WVIC01000003">
    <property type="protein sequence ID" value="NCJ05386.1"/>
    <property type="molecule type" value="Genomic_DNA"/>
</dbReference>
<evidence type="ECO:0000256" key="1">
    <source>
        <dbReference type="SAM" id="Coils"/>
    </source>
</evidence>
<sequence>MSRWINLLALLPNTSLTLLIISIAFFRFYDETDFFLLGQLASPRLWSNRLTVAALLGAVVNLGVEWNRRNRETDRLAQAEQRKAKETERAARRTRIEVERDLALLNFLADPSEQNRHILAQAIAVLSEYRDSL</sequence>
<feature type="transmembrane region" description="Helical" evidence="2">
    <location>
        <begin position="7"/>
        <end position="26"/>
    </location>
</feature>